<organism evidence="4 5">
    <name type="scientific">Stephania cephalantha</name>
    <dbReference type="NCBI Taxonomy" id="152367"/>
    <lineage>
        <taxon>Eukaryota</taxon>
        <taxon>Viridiplantae</taxon>
        <taxon>Streptophyta</taxon>
        <taxon>Embryophyta</taxon>
        <taxon>Tracheophyta</taxon>
        <taxon>Spermatophyta</taxon>
        <taxon>Magnoliopsida</taxon>
        <taxon>Ranunculales</taxon>
        <taxon>Menispermaceae</taxon>
        <taxon>Menispermoideae</taxon>
        <taxon>Cissampelideae</taxon>
        <taxon>Stephania</taxon>
    </lineage>
</organism>
<keyword evidence="5" id="KW-1185">Reference proteome</keyword>
<dbReference type="GO" id="GO:0016746">
    <property type="term" value="F:acyltransferase activity"/>
    <property type="evidence" value="ECO:0007669"/>
    <property type="project" value="UniProtKB-KW"/>
</dbReference>
<dbReference type="Proteomes" id="UP001419268">
    <property type="component" value="Unassembled WGS sequence"/>
</dbReference>
<evidence type="ECO:0000313" key="5">
    <source>
        <dbReference type="Proteomes" id="UP001419268"/>
    </source>
</evidence>
<dbReference type="PANTHER" id="PTHR31147:SF1">
    <property type="entry name" value="ACYL TRANSFERASE 4"/>
    <property type="match status" value="1"/>
</dbReference>
<evidence type="ECO:0000256" key="3">
    <source>
        <dbReference type="ARBA" id="ARBA00023315"/>
    </source>
</evidence>
<dbReference type="InterPro" id="IPR050898">
    <property type="entry name" value="Plant_acyltransferase"/>
</dbReference>
<dbReference type="InterPro" id="IPR023213">
    <property type="entry name" value="CAT-like_dom_sf"/>
</dbReference>
<gene>
    <name evidence="4" type="ORF">Scep_010505</name>
</gene>
<name>A0AAP0JVY6_9MAGN</name>
<dbReference type="PANTHER" id="PTHR31147">
    <property type="entry name" value="ACYL TRANSFERASE 4"/>
    <property type="match status" value="1"/>
</dbReference>
<dbReference type="AlphaFoldDB" id="A0AAP0JVY6"/>
<reference evidence="4 5" key="1">
    <citation type="submission" date="2024-01" db="EMBL/GenBank/DDBJ databases">
        <title>Genome assemblies of Stephania.</title>
        <authorList>
            <person name="Yang L."/>
        </authorList>
    </citation>
    <scope>NUCLEOTIDE SEQUENCE [LARGE SCALE GENOMIC DNA]</scope>
    <source>
        <strain evidence="4">JXDWG</strain>
        <tissue evidence="4">Leaf</tissue>
    </source>
</reference>
<comment type="caution">
    <text evidence="4">The sequence shown here is derived from an EMBL/GenBank/DDBJ whole genome shotgun (WGS) entry which is preliminary data.</text>
</comment>
<accession>A0AAP0JVY6</accession>
<keyword evidence="2" id="KW-0808">Transferase</keyword>
<evidence type="ECO:0000256" key="2">
    <source>
        <dbReference type="ARBA" id="ARBA00022679"/>
    </source>
</evidence>
<dbReference type="Pfam" id="PF02458">
    <property type="entry name" value="Transferase"/>
    <property type="match status" value="1"/>
</dbReference>
<protein>
    <submittedName>
        <fullName evidence="4">Uncharacterized protein</fullName>
    </submittedName>
</protein>
<dbReference type="EMBL" id="JBBNAG010000004">
    <property type="protein sequence ID" value="KAK9140824.1"/>
    <property type="molecule type" value="Genomic_DNA"/>
</dbReference>
<evidence type="ECO:0000256" key="1">
    <source>
        <dbReference type="ARBA" id="ARBA00009861"/>
    </source>
</evidence>
<keyword evidence="3" id="KW-0012">Acyltransferase</keyword>
<proteinExistence type="inferred from homology"/>
<comment type="similarity">
    <text evidence="1">Belongs to the plant acyltransferase family.</text>
</comment>
<evidence type="ECO:0000313" key="4">
    <source>
        <dbReference type="EMBL" id="KAK9140824.1"/>
    </source>
</evidence>
<sequence>MIYIYNDQKATCDCHGANIRSPGVMVRPSKPTPPGTLNLSVIDRVIQLQLYITALFVFRDGNENSANIIKEALSKALVPYYPLAGRLQDTDDDDDNGEGLHISCTGEGVWFVEACANYSLADLNYLDEAPQGTQEKLIPDPFPAETMDLKPIMLIQVTSFKCGGFVTAVAHNHCTCDGIGIYQFLSALGEFVRGLERPSVEPLWSREIIPSPSRRELKAPQPPLIPQYQLSYASLDFSADKIDHIKRDCSDFTSKACTTFEVLTAGLWRSRTRAINMHSSLNVKLIFFANIRRFLNPPAPRGFYGNCIFPVTIVVSSGWLVEAPLAEVVKLVQEAKAKLQAQYNKWMFNEGDDEVEFIEEPFTAQLDYATLSVSYGENIGLDSMDYGWGPPVHGFAFLPSHPEHMYPTGLLWPPMKPKTGIRLRTLCVDDSHLQALKDELMNL</sequence>
<dbReference type="Gene3D" id="3.30.559.10">
    <property type="entry name" value="Chloramphenicol acetyltransferase-like domain"/>
    <property type="match status" value="2"/>
</dbReference>